<sequence>MRSLQLSVLTAAALPGLLVQAAPRPPPPLRDSSITGLLGTSFGIPGQDYEFDYVVVGGGTTGLAIAARLAEKNSLTVGVIEAGSFYELSNGNLSEVPAYGNWFAGKDQDNWQPIIDWGFITEPQEALLDVRAHYPRGRTLGGSSARNYMTYHLHPRGTYEQMARDTGSSAYTYDNLLPFFKKSQGFTPPIGGTFDRFANSTPEYDPSKLGTQGPVSVLYPKYAQPFGSWAAKGFDAIGLKPQRGFESGNLAGAYAYPLANIRNQENTRESSETAFLRPHLAKKNPNLTTFISTLAKKVLFDNQKRATGVLVNTQGLEYTIRARKEVIVSAGAFQSPQLLMVSGIGPKETLEQHGIEVLHDSPGVGQNMKDHVLFGSSYRVNIVTGSSFGDPERKALFESQYEQGKGPMTNPGIDLLGWERLPRSQLTPETASALDSSFSEDWPEIEYLPVGGFFGNATNFQKNQPKDKYQYATVVAGMAATLSTGNVTIRSGDMADAPIINPNWLSHPADKEVAIKAFKRTRQIWEAPAVRPLLIGEEYFPGKKVATDDDIWRHIQDSFHTIFHAACTCKMGVESDSMAVLDANARVRGVSGLRVVDASSLPLLPPGHPMSVLYALAEKIADDILKNDRRPSASASLSTSPKKSWKDNIISISVWFGLGSSDSMFEKVLSTQTVDL</sequence>
<evidence type="ECO:0000256" key="3">
    <source>
        <dbReference type="PIRSR" id="PIRSR000137-1"/>
    </source>
</evidence>
<evidence type="ECO:0000313" key="7">
    <source>
        <dbReference type="EMBL" id="RWA05305.1"/>
    </source>
</evidence>
<dbReference type="SUPFAM" id="SSF51905">
    <property type="entry name" value="FAD/NAD(P)-binding domain"/>
    <property type="match status" value="1"/>
</dbReference>
<dbReference type="EMBL" id="RYZI01000456">
    <property type="protein sequence ID" value="RWA05305.1"/>
    <property type="molecule type" value="Genomic_DNA"/>
</dbReference>
<feature type="signal peptide" evidence="5">
    <location>
        <begin position="1"/>
        <end position="21"/>
    </location>
</feature>
<evidence type="ECO:0000256" key="1">
    <source>
        <dbReference type="ARBA" id="ARBA00010790"/>
    </source>
</evidence>
<keyword evidence="2" id="KW-0325">Glycoprotein</keyword>
<feature type="active site" description="Proton donor" evidence="3">
    <location>
        <position position="564"/>
    </location>
</feature>
<evidence type="ECO:0000256" key="5">
    <source>
        <dbReference type="SAM" id="SignalP"/>
    </source>
</evidence>
<dbReference type="InterPro" id="IPR000172">
    <property type="entry name" value="GMC_OxRdtase_N"/>
</dbReference>
<dbReference type="Pfam" id="PF00732">
    <property type="entry name" value="GMC_oxred_N"/>
    <property type="match status" value="1"/>
</dbReference>
<feature type="chain" id="PRO_5019009578" description="Glucose-methanol-choline oxidoreductase N-terminal domain-containing protein" evidence="5">
    <location>
        <begin position="22"/>
        <end position="676"/>
    </location>
</feature>
<dbReference type="Gene3D" id="3.50.50.60">
    <property type="entry name" value="FAD/NAD(P)-binding domain"/>
    <property type="match status" value="1"/>
</dbReference>
<dbReference type="STRING" id="363999.A0A439CT14"/>
<accession>A0A439CT14</accession>
<dbReference type="GO" id="GO:0016614">
    <property type="term" value="F:oxidoreductase activity, acting on CH-OH group of donors"/>
    <property type="evidence" value="ECO:0007669"/>
    <property type="project" value="InterPro"/>
</dbReference>
<feature type="domain" description="Glucose-methanol-choline oxidoreductase N-terminal" evidence="6">
    <location>
        <begin position="331"/>
        <end position="345"/>
    </location>
</feature>
<keyword evidence="4" id="KW-0274">FAD</keyword>
<protein>
    <recommendedName>
        <fullName evidence="6">Glucose-methanol-choline oxidoreductase N-terminal domain-containing protein</fullName>
    </recommendedName>
</protein>
<feature type="binding site" evidence="4">
    <location>
        <begin position="60"/>
        <end position="61"/>
    </location>
    <ligand>
        <name>FAD</name>
        <dbReference type="ChEBI" id="CHEBI:57692"/>
    </ligand>
</feature>
<dbReference type="PANTHER" id="PTHR11552">
    <property type="entry name" value="GLUCOSE-METHANOL-CHOLINE GMC OXIDOREDUCTASE"/>
    <property type="match status" value="1"/>
</dbReference>
<dbReference type="SUPFAM" id="SSF54373">
    <property type="entry name" value="FAD-linked reductases, C-terminal domain"/>
    <property type="match status" value="1"/>
</dbReference>
<evidence type="ECO:0000259" key="6">
    <source>
        <dbReference type="PROSITE" id="PS00624"/>
    </source>
</evidence>
<evidence type="ECO:0000256" key="4">
    <source>
        <dbReference type="PIRSR" id="PIRSR000137-2"/>
    </source>
</evidence>
<reference evidence="7 8" key="1">
    <citation type="submission" date="2018-12" db="EMBL/GenBank/DDBJ databases">
        <title>Draft genome sequence of Xylaria grammica IHI A82.</title>
        <authorList>
            <person name="Buettner E."/>
            <person name="Kellner H."/>
        </authorList>
    </citation>
    <scope>NUCLEOTIDE SEQUENCE [LARGE SCALE GENOMIC DNA]</scope>
    <source>
        <strain evidence="7 8">IHI A82</strain>
    </source>
</reference>
<keyword evidence="5" id="KW-0732">Signal</keyword>
<proteinExistence type="inferred from homology"/>
<dbReference type="GO" id="GO:0044550">
    <property type="term" value="P:secondary metabolite biosynthetic process"/>
    <property type="evidence" value="ECO:0007669"/>
    <property type="project" value="TreeGrafter"/>
</dbReference>
<organism evidence="7 8">
    <name type="scientific">Xylaria grammica</name>
    <dbReference type="NCBI Taxonomy" id="363999"/>
    <lineage>
        <taxon>Eukaryota</taxon>
        <taxon>Fungi</taxon>
        <taxon>Dikarya</taxon>
        <taxon>Ascomycota</taxon>
        <taxon>Pezizomycotina</taxon>
        <taxon>Sordariomycetes</taxon>
        <taxon>Xylariomycetidae</taxon>
        <taxon>Xylariales</taxon>
        <taxon>Xylariaceae</taxon>
        <taxon>Xylaria</taxon>
    </lineage>
</organism>
<dbReference type="PANTHER" id="PTHR11552:SF138">
    <property type="entry name" value="DEHYDROGENASE PKFF-RELATED"/>
    <property type="match status" value="1"/>
</dbReference>
<comment type="caution">
    <text evidence="7">The sequence shown here is derived from an EMBL/GenBank/DDBJ whole genome shotgun (WGS) entry which is preliminary data.</text>
</comment>
<keyword evidence="8" id="KW-1185">Reference proteome</keyword>
<dbReference type="PROSITE" id="PS00624">
    <property type="entry name" value="GMC_OXRED_2"/>
    <property type="match status" value="1"/>
</dbReference>
<dbReference type="Proteomes" id="UP000286045">
    <property type="component" value="Unassembled WGS sequence"/>
</dbReference>
<dbReference type="InterPro" id="IPR036188">
    <property type="entry name" value="FAD/NAD-bd_sf"/>
</dbReference>
<dbReference type="InterPro" id="IPR007867">
    <property type="entry name" value="GMC_OxRtase_C"/>
</dbReference>
<evidence type="ECO:0000313" key="8">
    <source>
        <dbReference type="Proteomes" id="UP000286045"/>
    </source>
</evidence>
<dbReference type="InterPro" id="IPR012132">
    <property type="entry name" value="GMC_OxRdtase"/>
</dbReference>
<gene>
    <name evidence="7" type="ORF">EKO27_g9806</name>
</gene>
<comment type="cofactor">
    <cofactor evidence="4">
        <name>FAD</name>
        <dbReference type="ChEBI" id="CHEBI:57692"/>
    </cofactor>
</comment>
<name>A0A439CT14_9PEZI</name>
<evidence type="ECO:0000256" key="2">
    <source>
        <dbReference type="ARBA" id="ARBA00023180"/>
    </source>
</evidence>
<dbReference type="Gene3D" id="3.30.560.10">
    <property type="entry name" value="Glucose Oxidase, domain 3"/>
    <property type="match status" value="1"/>
</dbReference>
<dbReference type="AlphaFoldDB" id="A0A439CT14"/>
<feature type="active site" description="Proton acceptor" evidence="3">
    <location>
        <position position="608"/>
    </location>
</feature>
<dbReference type="GO" id="GO:0050660">
    <property type="term" value="F:flavin adenine dinucleotide binding"/>
    <property type="evidence" value="ECO:0007669"/>
    <property type="project" value="InterPro"/>
</dbReference>
<dbReference type="Pfam" id="PF05199">
    <property type="entry name" value="GMC_oxred_C"/>
    <property type="match status" value="1"/>
</dbReference>
<comment type="similarity">
    <text evidence="1">Belongs to the GMC oxidoreductase family.</text>
</comment>
<dbReference type="PIRSF" id="PIRSF000137">
    <property type="entry name" value="Alcohol_oxidase"/>
    <property type="match status" value="1"/>
</dbReference>
<keyword evidence="4" id="KW-0285">Flavoprotein</keyword>